<dbReference type="Proteomes" id="UP000601223">
    <property type="component" value="Unassembled WGS sequence"/>
</dbReference>
<evidence type="ECO:0000313" key="2">
    <source>
        <dbReference type="Proteomes" id="UP000601223"/>
    </source>
</evidence>
<name>A0A8J3JJE1_9ACTN</name>
<keyword evidence="2" id="KW-1185">Reference proteome</keyword>
<proteinExistence type="predicted"/>
<evidence type="ECO:0000313" key="1">
    <source>
        <dbReference type="EMBL" id="GIF81751.1"/>
    </source>
</evidence>
<gene>
    <name evidence="1" type="ORF">Cba03nite_31000</name>
</gene>
<dbReference type="EMBL" id="BONF01000016">
    <property type="protein sequence ID" value="GIF81751.1"/>
    <property type="molecule type" value="Genomic_DNA"/>
</dbReference>
<sequence>MGEVMEQRAAGKKRAVTKDVVKRFAAKSAKVSAQLERRDVPAGHVRSAKVAAYLAARRAQD</sequence>
<comment type="caution">
    <text evidence="1">The sequence shown here is derived from an EMBL/GenBank/DDBJ whole genome shotgun (WGS) entry which is preliminary data.</text>
</comment>
<dbReference type="AlphaFoldDB" id="A0A8J3JJE1"/>
<organism evidence="1 2">
    <name type="scientific">Catellatospora bangladeshensis</name>
    <dbReference type="NCBI Taxonomy" id="310355"/>
    <lineage>
        <taxon>Bacteria</taxon>
        <taxon>Bacillati</taxon>
        <taxon>Actinomycetota</taxon>
        <taxon>Actinomycetes</taxon>
        <taxon>Micromonosporales</taxon>
        <taxon>Micromonosporaceae</taxon>
        <taxon>Catellatospora</taxon>
    </lineage>
</organism>
<accession>A0A8J3JJE1</accession>
<protein>
    <submittedName>
        <fullName evidence="1">Uncharacterized protein</fullName>
    </submittedName>
</protein>
<reference evidence="1 2" key="1">
    <citation type="submission" date="2021-01" db="EMBL/GenBank/DDBJ databases">
        <title>Whole genome shotgun sequence of Catellatospora bangladeshensis NBRC 107357.</title>
        <authorList>
            <person name="Komaki H."/>
            <person name="Tamura T."/>
        </authorList>
    </citation>
    <scope>NUCLEOTIDE SEQUENCE [LARGE SCALE GENOMIC DNA]</scope>
    <source>
        <strain evidence="1 2">NBRC 107357</strain>
    </source>
</reference>